<evidence type="ECO:0000313" key="3">
    <source>
        <dbReference type="EMBL" id="KAK4762735.1"/>
    </source>
</evidence>
<feature type="region of interest" description="Disordered" evidence="2">
    <location>
        <begin position="364"/>
        <end position="400"/>
    </location>
</feature>
<feature type="coiled-coil region" evidence="1">
    <location>
        <begin position="257"/>
        <end position="291"/>
    </location>
</feature>
<feature type="compositionally biased region" description="Basic and acidic residues" evidence="2">
    <location>
        <begin position="312"/>
        <end position="324"/>
    </location>
</feature>
<evidence type="ECO:0000256" key="2">
    <source>
        <dbReference type="SAM" id="MobiDB-lite"/>
    </source>
</evidence>
<protein>
    <submittedName>
        <fullName evidence="3">Uncharacterized protein</fullName>
    </submittedName>
</protein>
<dbReference type="EMBL" id="JAXQNO010000024">
    <property type="protein sequence ID" value="KAK4762735.1"/>
    <property type="molecule type" value="Genomic_DNA"/>
</dbReference>
<dbReference type="Proteomes" id="UP001346149">
    <property type="component" value="Unassembled WGS sequence"/>
</dbReference>
<gene>
    <name evidence="3" type="ORF">SAY86_008503</name>
</gene>
<dbReference type="PANTHER" id="PTHR33476:SF7">
    <property type="entry name" value="EMB|CAB62613.1"/>
    <property type="match status" value="1"/>
</dbReference>
<feature type="region of interest" description="Disordered" evidence="2">
    <location>
        <begin position="433"/>
        <end position="461"/>
    </location>
</feature>
<evidence type="ECO:0000256" key="1">
    <source>
        <dbReference type="SAM" id="Coils"/>
    </source>
</evidence>
<proteinExistence type="predicted"/>
<feature type="region of interest" description="Disordered" evidence="2">
    <location>
        <begin position="297"/>
        <end position="324"/>
    </location>
</feature>
<dbReference type="GO" id="GO:0008356">
    <property type="term" value="P:asymmetric cell division"/>
    <property type="evidence" value="ECO:0007669"/>
    <property type="project" value="InterPro"/>
</dbReference>
<accession>A0AAN7K8L0</accession>
<dbReference type="AlphaFoldDB" id="A0AAN7K8L0"/>
<reference evidence="3 4" key="1">
    <citation type="journal article" date="2023" name="Hortic Res">
        <title>Pangenome of water caltrop reveals structural variations and asymmetric subgenome divergence after allopolyploidization.</title>
        <authorList>
            <person name="Zhang X."/>
            <person name="Chen Y."/>
            <person name="Wang L."/>
            <person name="Yuan Y."/>
            <person name="Fang M."/>
            <person name="Shi L."/>
            <person name="Lu R."/>
            <person name="Comes H.P."/>
            <person name="Ma Y."/>
            <person name="Chen Y."/>
            <person name="Huang G."/>
            <person name="Zhou Y."/>
            <person name="Zheng Z."/>
            <person name="Qiu Y."/>
        </authorList>
    </citation>
    <scope>NUCLEOTIDE SEQUENCE [LARGE SCALE GENOMIC DNA]</scope>
    <source>
        <strain evidence="3">F231</strain>
    </source>
</reference>
<dbReference type="PANTHER" id="PTHR33476">
    <property type="entry name" value="EMB|CAB62613.1"/>
    <property type="match status" value="1"/>
</dbReference>
<comment type="caution">
    <text evidence="3">The sequence shown here is derived from an EMBL/GenBank/DDBJ whole genome shotgun (WGS) entry which is preliminary data.</text>
</comment>
<name>A0AAN7K8L0_TRANT</name>
<keyword evidence="1" id="KW-0175">Coiled coil</keyword>
<sequence length="461" mass="51960">MDLWMVAAATGAGYIAKHWQQNLQSRVNNDDSDSQERARHGQHQFMKVFQQIREQTDPLRRLSNKRASKLDYLLGKNFQELIHYPPDDGSRQPGDAAADGFDDYANVISLGRLEQQQSAVTDESAELGDGYYARLNGKYRDYKMISNLHSLQQLDPQIPSENFFAYQFYNRHAGIDRDDGHLSPRESALGPLSITDVTRVLSRPSSDIEMEMKSQEELSWIIRPNLPLRPAKNAAKKGPSDGELFFLGLTIGMMTSIVTSSNQVDSLNEKLKQAKNLVKDLQEELEMKDMLTVKEIEETPKEESSSSCCDQEEARPEDTEKSEAMSKIEAELEAELERLELNMKTTTSDNIFEFDELDPDMEMDIVRGGPNLGKLGDSSDSDRDNSEACDDLPQTPNFSVSPKELTLRLHEVIESRLKERTLELEAALEGTQMRLSALSGNPRRASPGEPDGPWSRGRNLL</sequence>
<organism evidence="3 4">
    <name type="scientific">Trapa natans</name>
    <name type="common">Water chestnut</name>
    <dbReference type="NCBI Taxonomy" id="22666"/>
    <lineage>
        <taxon>Eukaryota</taxon>
        <taxon>Viridiplantae</taxon>
        <taxon>Streptophyta</taxon>
        <taxon>Embryophyta</taxon>
        <taxon>Tracheophyta</taxon>
        <taxon>Spermatophyta</taxon>
        <taxon>Magnoliopsida</taxon>
        <taxon>eudicotyledons</taxon>
        <taxon>Gunneridae</taxon>
        <taxon>Pentapetalae</taxon>
        <taxon>rosids</taxon>
        <taxon>malvids</taxon>
        <taxon>Myrtales</taxon>
        <taxon>Lythraceae</taxon>
        <taxon>Trapa</taxon>
    </lineage>
</organism>
<dbReference type="InterPro" id="IPR040348">
    <property type="entry name" value="POLAR-like"/>
</dbReference>
<evidence type="ECO:0000313" key="4">
    <source>
        <dbReference type="Proteomes" id="UP001346149"/>
    </source>
</evidence>
<keyword evidence="4" id="KW-1185">Reference proteome</keyword>